<reference evidence="3" key="2">
    <citation type="submission" date="2020-04" db="EMBL/GenBank/DDBJ databases">
        <authorList>
            <consortium name="NCBI Genome Project"/>
        </authorList>
    </citation>
    <scope>NUCLEOTIDE SEQUENCE</scope>
    <source>
        <strain evidence="3">CBS 342.82</strain>
    </source>
</reference>
<dbReference type="GeneID" id="54356796"/>
<feature type="region of interest" description="Disordered" evidence="1">
    <location>
        <begin position="183"/>
        <end position="203"/>
    </location>
</feature>
<proteinExistence type="predicted"/>
<protein>
    <submittedName>
        <fullName evidence="3">Uncharacterized protein</fullName>
    </submittedName>
</protein>
<dbReference type="Proteomes" id="UP000504637">
    <property type="component" value="Unplaced"/>
</dbReference>
<evidence type="ECO:0000313" key="2">
    <source>
        <dbReference type="Proteomes" id="UP000504637"/>
    </source>
</evidence>
<dbReference type="OrthoDB" id="3642826at2759"/>
<feature type="compositionally biased region" description="Low complexity" evidence="1">
    <location>
        <begin position="224"/>
        <end position="294"/>
    </location>
</feature>
<keyword evidence="2" id="KW-1185">Reference proteome</keyword>
<feature type="region of interest" description="Disordered" evidence="1">
    <location>
        <begin position="224"/>
        <end position="300"/>
    </location>
</feature>
<gene>
    <name evidence="3" type="ORF">K489DRAFT_125234</name>
</gene>
<reference evidence="3" key="3">
    <citation type="submission" date="2025-08" db="UniProtKB">
        <authorList>
            <consortium name="RefSeq"/>
        </authorList>
    </citation>
    <scope>IDENTIFICATION</scope>
    <source>
        <strain evidence="3">CBS 342.82</strain>
    </source>
</reference>
<reference evidence="3" key="1">
    <citation type="submission" date="2020-01" db="EMBL/GenBank/DDBJ databases">
        <authorList>
            <consortium name="DOE Joint Genome Institute"/>
            <person name="Haridas S."/>
            <person name="Albert R."/>
            <person name="Binder M."/>
            <person name="Bloem J."/>
            <person name="Labutti K."/>
            <person name="Salamov A."/>
            <person name="Andreopoulos B."/>
            <person name="Baker S.E."/>
            <person name="Barry K."/>
            <person name="Bills G."/>
            <person name="Bluhm B.H."/>
            <person name="Cannon C."/>
            <person name="Castanera R."/>
            <person name="Culley D.E."/>
            <person name="Daum C."/>
            <person name="Ezra D."/>
            <person name="Gonzalez J.B."/>
            <person name="Henrissat B."/>
            <person name="Kuo A."/>
            <person name="Liang C."/>
            <person name="Lipzen A."/>
            <person name="Lutzoni F."/>
            <person name="Magnuson J."/>
            <person name="Mondo S."/>
            <person name="Nolan M."/>
            <person name="Ohm R."/>
            <person name="Pangilinan J."/>
            <person name="Park H.-J."/>
            <person name="Ramirez L."/>
            <person name="Alfaro M."/>
            <person name="Sun H."/>
            <person name="Tritt A."/>
            <person name="Yoshinaga Y."/>
            <person name="Zwiers L.-H."/>
            <person name="Turgeon B.G."/>
            <person name="Goodwin S.B."/>
            <person name="Spatafora J.W."/>
            <person name="Crous P.W."/>
            <person name="Grigoriev I.V."/>
        </authorList>
    </citation>
    <scope>NUCLEOTIDE SEQUENCE</scope>
    <source>
        <strain evidence="3">CBS 342.82</strain>
    </source>
</reference>
<evidence type="ECO:0000313" key="3">
    <source>
        <dbReference type="RefSeq" id="XP_033463812.1"/>
    </source>
</evidence>
<sequence length="648" mass="64563">MTLYSSELHSVCSSSWHSEAVPYNFADFDGPLPASAWNCQPWCHDGRVPWVDILENYSYTWLMDGDRGPWHIAPQFGANRGICADGIIVEEFYRPRIMLPLQLRAAHPAWATCRLDLDGVFDPPIVLTAEATAAAATLAASLQTTAANPAPGIPTSLTPAKATAAVPAPAASLTSSQQVIQFTFDPSSDSPRPTAASDKGKFTDANAPITISAIVIPQLEQPPASTAPGLAAAPANSKSPSPIADSIPATSANGPANGNGPSNINFPANGNRPPNDDGPANGNGLPNGNGATNGQSPDSVTAFAIGSQTARPGGPAVTASGTTFSALPSGAGVQVIVSGLTSTIGLAAPEIAAPSSQAGNILIGSQTLLPGGQAVTQAGTIWSALPSGSGVQVVADGKTSTVTPQAPGIAALSSQPGNILIGLQTLVPGGPAVTQAGTIWSALPSGSGVQIVANGHTSTVIPQAPRITAAASLKADILIGSQTLTPGGPAITSAGTTWSALPSGSGVRIIVNGHTSTIAPVALAIAPAPVSTSNSGAGVRPSTAPVTNNSTSPTTSGLALYPVGPTSQSAWTIGGNHVITEGQAWTANGTIFSDISGTLFTGLASSSISTALATAIKQGAAVQIRDFSWGSGLAAGFSVLSGVLAVFL</sequence>
<accession>A0A6J3MFI9</accession>
<dbReference type="RefSeq" id="XP_033463812.1">
    <property type="nucleotide sequence ID" value="XM_033598997.1"/>
</dbReference>
<evidence type="ECO:0000256" key="1">
    <source>
        <dbReference type="SAM" id="MobiDB-lite"/>
    </source>
</evidence>
<organism evidence="3">
    <name type="scientific">Dissoconium aciculare CBS 342.82</name>
    <dbReference type="NCBI Taxonomy" id="1314786"/>
    <lineage>
        <taxon>Eukaryota</taxon>
        <taxon>Fungi</taxon>
        <taxon>Dikarya</taxon>
        <taxon>Ascomycota</taxon>
        <taxon>Pezizomycotina</taxon>
        <taxon>Dothideomycetes</taxon>
        <taxon>Dothideomycetidae</taxon>
        <taxon>Mycosphaerellales</taxon>
        <taxon>Dissoconiaceae</taxon>
        <taxon>Dissoconium</taxon>
    </lineage>
</organism>
<dbReference type="AlphaFoldDB" id="A0A6J3MFI9"/>
<name>A0A6J3MFI9_9PEZI</name>